<evidence type="ECO:0000256" key="2">
    <source>
        <dbReference type="ARBA" id="ARBA00022670"/>
    </source>
</evidence>
<dbReference type="Pfam" id="PF00082">
    <property type="entry name" value="Peptidase_S8"/>
    <property type="match status" value="1"/>
</dbReference>
<keyword evidence="2 5" id="KW-0645">Protease</keyword>
<dbReference type="InterPro" id="IPR000209">
    <property type="entry name" value="Peptidase_S8/S53_dom"/>
</dbReference>
<keyword evidence="4 5" id="KW-0720">Serine protease</keyword>
<comment type="similarity">
    <text evidence="1 5 6">Belongs to the peptidase S8 family.</text>
</comment>
<evidence type="ECO:0000256" key="1">
    <source>
        <dbReference type="ARBA" id="ARBA00011073"/>
    </source>
</evidence>
<protein>
    <submittedName>
        <fullName evidence="8">S8 family serine peptidase</fullName>
    </submittedName>
</protein>
<evidence type="ECO:0000256" key="3">
    <source>
        <dbReference type="ARBA" id="ARBA00022801"/>
    </source>
</evidence>
<dbReference type="InterPro" id="IPR023827">
    <property type="entry name" value="Peptidase_S8_Asp-AS"/>
</dbReference>
<feature type="active site" description="Charge relay system" evidence="5">
    <location>
        <position position="146"/>
    </location>
</feature>
<keyword evidence="3 5" id="KW-0378">Hydrolase</keyword>
<dbReference type="PROSITE" id="PS00138">
    <property type="entry name" value="SUBTILASE_SER"/>
    <property type="match status" value="1"/>
</dbReference>
<dbReference type="GO" id="GO:0004252">
    <property type="term" value="F:serine-type endopeptidase activity"/>
    <property type="evidence" value="ECO:0007669"/>
    <property type="project" value="UniProtKB-UniRule"/>
</dbReference>
<dbReference type="SUPFAM" id="SSF52743">
    <property type="entry name" value="Subtilisin-like"/>
    <property type="match status" value="1"/>
</dbReference>
<dbReference type="PROSITE" id="PS51892">
    <property type="entry name" value="SUBTILASE"/>
    <property type="match status" value="1"/>
</dbReference>
<dbReference type="InterPro" id="IPR023828">
    <property type="entry name" value="Peptidase_S8_Ser-AS"/>
</dbReference>
<accession>A0AAJ1EGG6</accession>
<dbReference type="AlphaFoldDB" id="A0AAJ1EGG6"/>
<comment type="caution">
    <text evidence="8">The sequence shown here is derived from an EMBL/GenBank/DDBJ whole genome shotgun (WGS) entry which is preliminary data.</text>
</comment>
<dbReference type="RefSeq" id="WP_222260454.1">
    <property type="nucleotide sequence ID" value="NZ_JAAXEB010000005.1"/>
</dbReference>
<evidence type="ECO:0000313" key="9">
    <source>
        <dbReference type="Proteomes" id="UP000825699"/>
    </source>
</evidence>
<dbReference type="EMBL" id="JAAXEP010000012">
    <property type="protein sequence ID" value="MBY5630922.1"/>
    <property type="molecule type" value="Genomic_DNA"/>
</dbReference>
<evidence type="ECO:0000256" key="5">
    <source>
        <dbReference type="PROSITE-ProRule" id="PRU01240"/>
    </source>
</evidence>
<dbReference type="InterPro" id="IPR036852">
    <property type="entry name" value="Peptidase_S8/S53_dom_sf"/>
</dbReference>
<dbReference type="PANTHER" id="PTHR43806">
    <property type="entry name" value="PEPTIDASE S8"/>
    <property type="match status" value="1"/>
</dbReference>
<dbReference type="PROSITE" id="PS00136">
    <property type="entry name" value="SUBTILASE_ASP"/>
    <property type="match status" value="1"/>
</dbReference>
<feature type="active site" description="Charge relay system" evidence="5">
    <location>
        <position position="113"/>
    </location>
</feature>
<dbReference type="CDD" id="cd07480">
    <property type="entry name" value="Peptidases_S8_12"/>
    <property type="match status" value="1"/>
</dbReference>
<name>A0AAJ1EGG6_RHILE</name>
<dbReference type="Gene3D" id="3.40.50.200">
    <property type="entry name" value="Peptidase S8/S53 domain"/>
    <property type="match status" value="1"/>
</dbReference>
<dbReference type="PRINTS" id="PR00723">
    <property type="entry name" value="SUBTILISIN"/>
</dbReference>
<evidence type="ECO:0000259" key="7">
    <source>
        <dbReference type="Pfam" id="PF00082"/>
    </source>
</evidence>
<proteinExistence type="inferred from homology"/>
<feature type="domain" description="Peptidase S8/S53" evidence="7">
    <location>
        <begin position="104"/>
        <end position="375"/>
    </location>
</feature>
<dbReference type="InterPro" id="IPR015500">
    <property type="entry name" value="Peptidase_S8_subtilisin-rel"/>
</dbReference>
<evidence type="ECO:0000256" key="6">
    <source>
        <dbReference type="RuleBase" id="RU003355"/>
    </source>
</evidence>
<dbReference type="GO" id="GO:0006508">
    <property type="term" value="P:proteolysis"/>
    <property type="evidence" value="ECO:0007669"/>
    <property type="project" value="UniProtKB-KW"/>
</dbReference>
<evidence type="ECO:0000256" key="4">
    <source>
        <dbReference type="ARBA" id="ARBA00022825"/>
    </source>
</evidence>
<sequence length="412" mass="43384">MEKLLVIRDTDDGEVYRAGPPMATSNRWRKAKARFELELVDAGAEADARADKAVKAFARPMPLRLIAPLETDQATRTQQVKAAVDAGVAWGVDTICGSAPDYSGKGVTVAVLDTGIDRKHIAFDDPTLEIIEKDFTGTGNGDSNGHGTHCAGTIFGRPVNGTRIGVAPGIQKALIGKVVAGSSGTEALVDGFVWALEQGANVISMSLGFDFPTYREWLVKRGYAPEAATSQALDSFMDNIRLFDTLLELNRSQEAFGRSAVVVAAAGNESGRDAPKPYVIQRSSPSAATGVISVGAVMATSGGLKIAPFSNSNPILVGPGVGIVSAGKVKGTKRDTLESMDGTSMACPHVAGPAALYWQAADKPDRTASQIAERVRQSCRRDLITYEEAAIADIGRGLAMAPMMPAKPVPKK</sequence>
<gene>
    <name evidence="8" type="ORF">HFO42_22885</name>
</gene>
<dbReference type="PANTHER" id="PTHR43806:SF11">
    <property type="entry name" value="CEREVISIN-RELATED"/>
    <property type="match status" value="1"/>
</dbReference>
<evidence type="ECO:0000313" key="8">
    <source>
        <dbReference type="EMBL" id="MBY5630922.1"/>
    </source>
</evidence>
<dbReference type="Proteomes" id="UP000825699">
    <property type="component" value="Unassembled WGS sequence"/>
</dbReference>
<organism evidence="8 9">
    <name type="scientific">Rhizobium leguminosarum</name>
    <dbReference type="NCBI Taxonomy" id="384"/>
    <lineage>
        <taxon>Bacteria</taxon>
        <taxon>Pseudomonadati</taxon>
        <taxon>Pseudomonadota</taxon>
        <taxon>Alphaproteobacteria</taxon>
        <taxon>Hyphomicrobiales</taxon>
        <taxon>Rhizobiaceae</taxon>
        <taxon>Rhizobium/Agrobacterium group</taxon>
        <taxon>Rhizobium</taxon>
    </lineage>
</organism>
<dbReference type="InterPro" id="IPR050131">
    <property type="entry name" value="Peptidase_S8_subtilisin-like"/>
</dbReference>
<feature type="active site" description="Charge relay system" evidence="5">
    <location>
        <position position="344"/>
    </location>
</feature>
<reference evidence="8" key="1">
    <citation type="submission" date="2020-04" db="EMBL/GenBank/DDBJ databases">
        <title>Global-level population genomics supports evidence of horizontal gene transfer on evolution of Rhizobia in Lentils.</title>
        <authorList>
            <person name="Gai Y."/>
            <person name="Cook D."/>
            <person name="Riely B."/>
        </authorList>
    </citation>
    <scope>NUCLEOTIDE SEQUENCE</scope>
    <source>
        <strain evidence="8">Derici101B</strain>
    </source>
</reference>